<dbReference type="PANTHER" id="PTHR48111:SF22">
    <property type="entry name" value="REGULATOR OF RPOS"/>
    <property type="match status" value="1"/>
</dbReference>
<dbReference type="GO" id="GO:0005829">
    <property type="term" value="C:cytosol"/>
    <property type="evidence" value="ECO:0007669"/>
    <property type="project" value="TreeGrafter"/>
</dbReference>
<dbReference type="Gene3D" id="1.10.10.10">
    <property type="entry name" value="Winged helix-like DNA-binding domain superfamily/Winged helix DNA-binding domain"/>
    <property type="match status" value="1"/>
</dbReference>
<dbReference type="InterPro" id="IPR011006">
    <property type="entry name" value="CheY-like_superfamily"/>
</dbReference>
<dbReference type="Proteomes" id="UP000034507">
    <property type="component" value="Unassembled WGS sequence"/>
</dbReference>
<keyword evidence="1 6" id="KW-0597">Phosphoprotein</keyword>
<name>A0A0G0X8Z2_UNCKA</name>
<evidence type="ECO:0000256" key="2">
    <source>
        <dbReference type="ARBA" id="ARBA00023012"/>
    </source>
</evidence>
<evidence type="ECO:0000256" key="4">
    <source>
        <dbReference type="ARBA" id="ARBA00023125"/>
    </source>
</evidence>
<dbReference type="PANTHER" id="PTHR48111">
    <property type="entry name" value="REGULATOR OF RPOS"/>
    <property type="match status" value="1"/>
</dbReference>
<dbReference type="PROSITE" id="PS50110">
    <property type="entry name" value="RESPONSE_REGULATORY"/>
    <property type="match status" value="1"/>
</dbReference>
<proteinExistence type="predicted"/>
<evidence type="ECO:0000259" key="8">
    <source>
        <dbReference type="PROSITE" id="PS50110"/>
    </source>
</evidence>
<dbReference type="SUPFAM" id="SSF52172">
    <property type="entry name" value="CheY-like"/>
    <property type="match status" value="1"/>
</dbReference>
<dbReference type="InterPro" id="IPR039420">
    <property type="entry name" value="WalR-like"/>
</dbReference>
<dbReference type="AlphaFoldDB" id="A0A0G0X8Z2"/>
<feature type="DNA-binding region" description="OmpR/PhoB-type" evidence="7">
    <location>
        <begin position="133"/>
        <end position="231"/>
    </location>
</feature>
<dbReference type="GO" id="GO:0032993">
    <property type="term" value="C:protein-DNA complex"/>
    <property type="evidence" value="ECO:0007669"/>
    <property type="project" value="TreeGrafter"/>
</dbReference>
<dbReference type="SMART" id="SM00448">
    <property type="entry name" value="REC"/>
    <property type="match status" value="1"/>
</dbReference>
<dbReference type="SUPFAM" id="SSF46894">
    <property type="entry name" value="C-terminal effector domain of the bipartite response regulators"/>
    <property type="match status" value="1"/>
</dbReference>
<evidence type="ECO:0000259" key="9">
    <source>
        <dbReference type="PROSITE" id="PS51755"/>
    </source>
</evidence>
<dbReference type="GO" id="GO:0006355">
    <property type="term" value="P:regulation of DNA-templated transcription"/>
    <property type="evidence" value="ECO:0007669"/>
    <property type="project" value="InterPro"/>
</dbReference>
<feature type="domain" description="OmpR/PhoB-type" evidence="9">
    <location>
        <begin position="133"/>
        <end position="231"/>
    </location>
</feature>
<feature type="modified residue" description="4-aspartylphosphate" evidence="6">
    <location>
        <position position="59"/>
    </location>
</feature>
<dbReference type="Pfam" id="PF00486">
    <property type="entry name" value="Trans_reg_C"/>
    <property type="match status" value="1"/>
</dbReference>
<keyword evidence="4 7" id="KW-0238">DNA-binding</keyword>
<feature type="domain" description="Response regulatory" evidence="8">
    <location>
        <begin position="11"/>
        <end position="124"/>
    </location>
</feature>
<evidence type="ECO:0000256" key="1">
    <source>
        <dbReference type="ARBA" id="ARBA00022553"/>
    </source>
</evidence>
<protein>
    <submittedName>
        <fullName evidence="10">Two component transcriptional regulator, winged helix family protein</fullName>
    </submittedName>
</protein>
<dbReference type="Pfam" id="PF00072">
    <property type="entry name" value="Response_reg"/>
    <property type="match status" value="1"/>
</dbReference>
<dbReference type="InterPro" id="IPR036388">
    <property type="entry name" value="WH-like_DNA-bd_sf"/>
</dbReference>
<dbReference type="InterPro" id="IPR001867">
    <property type="entry name" value="OmpR/PhoB-type_DNA-bd"/>
</dbReference>
<dbReference type="Gene3D" id="3.40.50.2300">
    <property type="match status" value="1"/>
</dbReference>
<keyword evidence="3" id="KW-0805">Transcription regulation</keyword>
<dbReference type="EMBL" id="LCBX01000014">
    <property type="protein sequence ID" value="KKS20857.1"/>
    <property type="molecule type" value="Genomic_DNA"/>
</dbReference>
<evidence type="ECO:0000256" key="5">
    <source>
        <dbReference type="ARBA" id="ARBA00023163"/>
    </source>
</evidence>
<evidence type="ECO:0000313" key="11">
    <source>
        <dbReference type="Proteomes" id="UP000034507"/>
    </source>
</evidence>
<dbReference type="CDD" id="cd00383">
    <property type="entry name" value="trans_reg_C"/>
    <property type="match status" value="1"/>
</dbReference>
<evidence type="ECO:0000256" key="7">
    <source>
        <dbReference type="PROSITE-ProRule" id="PRU01091"/>
    </source>
</evidence>
<dbReference type="GO" id="GO:0000976">
    <property type="term" value="F:transcription cis-regulatory region binding"/>
    <property type="evidence" value="ECO:0007669"/>
    <property type="project" value="TreeGrafter"/>
</dbReference>
<evidence type="ECO:0000313" key="10">
    <source>
        <dbReference type="EMBL" id="KKS20857.1"/>
    </source>
</evidence>
<dbReference type="InterPro" id="IPR001789">
    <property type="entry name" value="Sig_transdc_resp-reg_receiver"/>
</dbReference>
<dbReference type="SMART" id="SM00862">
    <property type="entry name" value="Trans_reg_C"/>
    <property type="match status" value="1"/>
</dbReference>
<accession>A0A0G0X8Z2</accession>
<gene>
    <name evidence="10" type="ORF">UU77_C0014G0006</name>
</gene>
<dbReference type="GO" id="GO:0000156">
    <property type="term" value="F:phosphorelay response regulator activity"/>
    <property type="evidence" value="ECO:0007669"/>
    <property type="project" value="TreeGrafter"/>
</dbReference>
<keyword evidence="2" id="KW-0902">Two-component regulatory system</keyword>
<evidence type="ECO:0000256" key="6">
    <source>
        <dbReference type="PROSITE-ProRule" id="PRU00169"/>
    </source>
</evidence>
<organism evidence="10 11">
    <name type="scientific">candidate division WWE3 bacterium GW2011_GWC1_41_7</name>
    <dbReference type="NCBI Taxonomy" id="1619119"/>
    <lineage>
        <taxon>Bacteria</taxon>
        <taxon>Katanobacteria</taxon>
    </lineage>
</organism>
<comment type="caution">
    <text evidence="10">The sequence shown here is derived from an EMBL/GenBank/DDBJ whole genome shotgun (WGS) entry which is preliminary data.</text>
</comment>
<dbReference type="InterPro" id="IPR016032">
    <property type="entry name" value="Sig_transdc_resp-reg_C-effctor"/>
</dbReference>
<sequence length="231" mass="26282">MGNLSIVVNVRLLIISADSFIARDTSRKVRDHYVVDVSCSGDDGLMLANTNYYDGIIIDNGLTDISGLEMCGIIREDGIASPILMLLEKECACKRGLYLDTGADMCLIKPVEQLLLLSKLRAIARKNCHHICCSSLKIGHLHIDFQDKIILRDDTEITLRRKEYDLFEYLIRNKGISVSKEDLLEHIWDKGMDVASNTVEVHMTRLRKKIESDPEKKLIKTIHGYGYRVDW</sequence>
<dbReference type="PROSITE" id="PS51755">
    <property type="entry name" value="OMPR_PHOB"/>
    <property type="match status" value="1"/>
</dbReference>
<evidence type="ECO:0000256" key="3">
    <source>
        <dbReference type="ARBA" id="ARBA00023015"/>
    </source>
</evidence>
<reference evidence="10 11" key="1">
    <citation type="journal article" date="2015" name="Nature">
        <title>rRNA introns, odd ribosomes, and small enigmatic genomes across a large radiation of phyla.</title>
        <authorList>
            <person name="Brown C.T."/>
            <person name="Hug L.A."/>
            <person name="Thomas B.C."/>
            <person name="Sharon I."/>
            <person name="Castelle C.J."/>
            <person name="Singh A."/>
            <person name="Wilkins M.J."/>
            <person name="Williams K.H."/>
            <person name="Banfield J.F."/>
        </authorList>
    </citation>
    <scope>NUCLEOTIDE SEQUENCE [LARGE SCALE GENOMIC DNA]</scope>
</reference>
<keyword evidence="5" id="KW-0804">Transcription</keyword>